<dbReference type="EMBL" id="JBHFFA010000003">
    <property type="protein sequence ID" value="KAL2635225.1"/>
    <property type="molecule type" value="Genomic_DNA"/>
</dbReference>
<evidence type="ECO:0000313" key="2">
    <source>
        <dbReference type="Proteomes" id="UP001605036"/>
    </source>
</evidence>
<gene>
    <name evidence="1" type="ORF">R1flu_006704</name>
</gene>
<accession>A0ABD1YWS3</accession>
<evidence type="ECO:0000313" key="1">
    <source>
        <dbReference type="EMBL" id="KAL2635225.1"/>
    </source>
</evidence>
<comment type="caution">
    <text evidence="1">The sequence shown here is derived from an EMBL/GenBank/DDBJ whole genome shotgun (WGS) entry which is preliminary data.</text>
</comment>
<dbReference type="Proteomes" id="UP001605036">
    <property type="component" value="Unassembled WGS sequence"/>
</dbReference>
<sequence length="84" mass="9525">MAKYVALCPRQSRLAAPDFPEGGNSSFSRFDFLEIRGRRSRFSSTLSVRVKDLWMVRFSASAPAVPEIEPCRVVLFDQEKLRSG</sequence>
<organism evidence="1 2">
    <name type="scientific">Riccia fluitans</name>
    <dbReference type="NCBI Taxonomy" id="41844"/>
    <lineage>
        <taxon>Eukaryota</taxon>
        <taxon>Viridiplantae</taxon>
        <taxon>Streptophyta</taxon>
        <taxon>Embryophyta</taxon>
        <taxon>Marchantiophyta</taxon>
        <taxon>Marchantiopsida</taxon>
        <taxon>Marchantiidae</taxon>
        <taxon>Marchantiales</taxon>
        <taxon>Ricciaceae</taxon>
        <taxon>Riccia</taxon>
    </lineage>
</organism>
<reference evidence="1 2" key="1">
    <citation type="submission" date="2024-09" db="EMBL/GenBank/DDBJ databases">
        <title>Chromosome-scale assembly of Riccia fluitans.</title>
        <authorList>
            <person name="Paukszto L."/>
            <person name="Sawicki J."/>
            <person name="Karawczyk K."/>
            <person name="Piernik-Szablinska J."/>
            <person name="Szczecinska M."/>
            <person name="Mazdziarz M."/>
        </authorList>
    </citation>
    <scope>NUCLEOTIDE SEQUENCE [LARGE SCALE GENOMIC DNA]</scope>
    <source>
        <strain evidence="1">Rf_01</strain>
        <tissue evidence="1">Aerial parts of the thallus</tissue>
    </source>
</reference>
<proteinExistence type="predicted"/>
<keyword evidence="2" id="KW-1185">Reference proteome</keyword>
<name>A0ABD1YWS3_9MARC</name>
<protein>
    <submittedName>
        <fullName evidence="1">Uncharacterized protein</fullName>
    </submittedName>
</protein>
<dbReference type="AlphaFoldDB" id="A0ABD1YWS3"/>